<reference evidence="2" key="1">
    <citation type="journal article" date="2019" name="Int. J. Syst. Evol. Microbiol.">
        <title>The Global Catalogue of Microorganisms (GCM) 10K type strain sequencing project: providing services to taxonomists for standard genome sequencing and annotation.</title>
        <authorList>
            <consortium name="The Broad Institute Genomics Platform"/>
            <consortium name="The Broad Institute Genome Sequencing Center for Infectious Disease"/>
            <person name="Wu L."/>
            <person name="Ma J."/>
        </authorList>
    </citation>
    <scope>NUCLEOTIDE SEQUENCE [LARGE SCALE GENOMIC DNA]</scope>
    <source>
        <strain evidence="2">NBRC 101365</strain>
    </source>
</reference>
<protein>
    <submittedName>
        <fullName evidence="1">Uncharacterized protein</fullName>
    </submittedName>
</protein>
<evidence type="ECO:0000313" key="1">
    <source>
        <dbReference type="EMBL" id="GLS21871.1"/>
    </source>
</evidence>
<dbReference type="Proteomes" id="UP001156882">
    <property type="component" value="Unassembled WGS sequence"/>
</dbReference>
<sequence>MKREDFLRIAGLFEELDELELTLKEIRQTPEFRLIYTTKSNRPTERAVRPQITALLVSGLENILTAEIARVRSVLKDYGVELAEEAAA</sequence>
<dbReference type="RefSeq" id="WP_284314862.1">
    <property type="nucleotide sequence ID" value="NZ_BSPC01000054.1"/>
</dbReference>
<name>A0ABQ6CNG7_9HYPH</name>
<comment type="caution">
    <text evidence="1">The sequence shown here is derived from an EMBL/GenBank/DDBJ whole genome shotgun (WGS) entry which is preliminary data.</text>
</comment>
<evidence type="ECO:0000313" key="2">
    <source>
        <dbReference type="Proteomes" id="UP001156882"/>
    </source>
</evidence>
<keyword evidence="2" id="KW-1185">Reference proteome</keyword>
<gene>
    <name evidence="1" type="ORF">GCM10007874_48880</name>
</gene>
<organism evidence="1 2">
    <name type="scientific">Labrys miyagiensis</name>
    <dbReference type="NCBI Taxonomy" id="346912"/>
    <lineage>
        <taxon>Bacteria</taxon>
        <taxon>Pseudomonadati</taxon>
        <taxon>Pseudomonadota</taxon>
        <taxon>Alphaproteobacteria</taxon>
        <taxon>Hyphomicrobiales</taxon>
        <taxon>Xanthobacteraceae</taxon>
        <taxon>Labrys</taxon>
    </lineage>
</organism>
<dbReference type="EMBL" id="BSPC01000054">
    <property type="protein sequence ID" value="GLS21871.1"/>
    <property type="molecule type" value="Genomic_DNA"/>
</dbReference>
<proteinExistence type="predicted"/>
<accession>A0ABQ6CNG7</accession>